<keyword evidence="4" id="KW-1185">Reference proteome</keyword>
<evidence type="ECO:0000256" key="1">
    <source>
        <dbReference type="SAM" id="Coils"/>
    </source>
</evidence>
<feature type="compositionally biased region" description="Polar residues" evidence="2">
    <location>
        <begin position="15"/>
        <end position="27"/>
    </location>
</feature>
<dbReference type="OrthoDB" id="4156714at2759"/>
<reference evidence="3 4" key="1">
    <citation type="submission" date="2018-03" db="EMBL/GenBank/DDBJ databases">
        <title>Genomes of Pezizomycetes fungi and the evolution of truffles.</title>
        <authorList>
            <person name="Murat C."/>
            <person name="Payen T."/>
            <person name="Noel B."/>
            <person name="Kuo A."/>
            <person name="Martin F.M."/>
        </authorList>
    </citation>
    <scope>NUCLEOTIDE SEQUENCE [LARGE SCALE GENOMIC DNA]</scope>
    <source>
        <strain evidence="3">091103-1</strain>
    </source>
</reference>
<evidence type="ECO:0000313" key="3">
    <source>
        <dbReference type="EMBL" id="PWW74263.1"/>
    </source>
</evidence>
<dbReference type="AlphaFoldDB" id="A0A317SIT4"/>
<organism evidence="3 4">
    <name type="scientific">Tuber magnatum</name>
    <name type="common">white Piedmont truffle</name>
    <dbReference type="NCBI Taxonomy" id="42249"/>
    <lineage>
        <taxon>Eukaryota</taxon>
        <taxon>Fungi</taxon>
        <taxon>Dikarya</taxon>
        <taxon>Ascomycota</taxon>
        <taxon>Pezizomycotina</taxon>
        <taxon>Pezizomycetes</taxon>
        <taxon>Pezizales</taxon>
        <taxon>Tuberaceae</taxon>
        <taxon>Tuber</taxon>
    </lineage>
</organism>
<dbReference type="EMBL" id="PYWC01000063">
    <property type="protein sequence ID" value="PWW74263.1"/>
    <property type="molecule type" value="Genomic_DNA"/>
</dbReference>
<gene>
    <name evidence="3" type="ORF">C7212DRAFT_365280</name>
</gene>
<keyword evidence="1" id="KW-0175">Coiled coil</keyword>
<feature type="region of interest" description="Disordered" evidence="2">
    <location>
        <begin position="1"/>
        <end position="34"/>
    </location>
</feature>
<evidence type="ECO:0000256" key="2">
    <source>
        <dbReference type="SAM" id="MobiDB-lite"/>
    </source>
</evidence>
<feature type="compositionally biased region" description="Pro residues" evidence="2">
    <location>
        <begin position="397"/>
        <end position="406"/>
    </location>
</feature>
<name>A0A317SIT4_9PEZI</name>
<dbReference type="Proteomes" id="UP000246991">
    <property type="component" value="Unassembled WGS sequence"/>
</dbReference>
<protein>
    <submittedName>
        <fullName evidence="3">Uncharacterized protein</fullName>
    </submittedName>
</protein>
<comment type="caution">
    <text evidence="3">The sequence shown here is derived from an EMBL/GenBank/DDBJ whole genome shotgun (WGS) entry which is preliminary data.</text>
</comment>
<accession>A0A317SIT4</accession>
<feature type="compositionally biased region" description="Acidic residues" evidence="2">
    <location>
        <begin position="445"/>
        <end position="467"/>
    </location>
</feature>
<feature type="region of interest" description="Disordered" evidence="2">
    <location>
        <begin position="395"/>
        <end position="482"/>
    </location>
</feature>
<sequence>MSGFPAPSSSKRRSGITNYLSGYSRSSRPPPLNTELADEETYKKVIKRNGSLVAALAELEKRKEALIEANERLQHENEALKTQVMVVEDTARELSGKLDAQTEELKKIQTQEYQKTRGVLRESHEAISSQFREIFRQCSDWAKDYFKIKMADFDIRKFPDFKKELEEVSWGSSDWGSKVHFKASHLVQAVLGNMICKRIFSSPFRGTPPEFYQQFQDMYEIKYSIDRAEAQRWRASSLRTFYSCKRWPLSGQYSHPLQAYKDQHAMDILRDIQAVLRPIIAVHYPNLADQEAQVQKEGLFSIVKCAKALSEKMGQQSSELQILSKSWFSNKDRLFTPDDGRMENRYGGEDYDSQTDLRVDLILSPGFLKYGNDNAENLDVWNVWTPAIVEIHDPARLLPPPPPRPPTASARTPPTFASGGPEELPGGRQQQVAALPGTVTKQEHNEDEEYVDEEYEDEEYEDEEYEDVQAVTDAPLLGAQWY</sequence>
<evidence type="ECO:0000313" key="4">
    <source>
        <dbReference type="Proteomes" id="UP000246991"/>
    </source>
</evidence>
<feature type="coiled-coil region" evidence="1">
    <location>
        <begin position="49"/>
        <end position="111"/>
    </location>
</feature>
<proteinExistence type="predicted"/>